<gene>
    <name evidence="1" type="ORF">DEU51_114134</name>
</gene>
<evidence type="ECO:0000313" key="2">
    <source>
        <dbReference type="Proteomes" id="UP000255365"/>
    </source>
</evidence>
<accession>A0A370S972</accession>
<evidence type="ECO:0000313" key="1">
    <source>
        <dbReference type="EMBL" id="RDL16275.1"/>
    </source>
</evidence>
<dbReference type="RefSeq" id="WP_115147710.1">
    <property type="nucleotide sequence ID" value="NZ_QRAV01000014.1"/>
</dbReference>
<comment type="caution">
    <text evidence="1">The sequence shown here is derived from an EMBL/GenBank/DDBJ whole genome shotgun (WGS) entry which is preliminary data.</text>
</comment>
<dbReference type="AlphaFoldDB" id="A0A370S972"/>
<dbReference type="Proteomes" id="UP000255365">
    <property type="component" value="Unassembled WGS sequence"/>
</dbReference>
<sequence length="108" mass="12415">MDISRLNELFFEHNCVASMNLEMMDFKYNLTLTMSSSKDPETEGVTAVFHDVSALNLKGFGGGLTQFMDLVVTRIDNGLDRIRYELREVEEEKISFYFSTFSARGHEE</sequence>
<organism evidence="1 2">
    <name type="scientific">Pseudomonas jessenii</name>
    <dbReference type="NCBI Taxonomy" id="77298"/>
    <lineage>
        <taxon>Bacteria</taxon>
        <taxon>Pseudomonadati</taxon>
        <taxon>Pseudomonadota</taxon>
        <taxon>Gammaproteobacteria</taxon>
        <taxon>Pseudomonadales</taxon>
        <taxon>Pseudomonadaceae</taxon>
        <taxon>Pseudomonas</taxon>
    </lineage>
</organism>
<name>A0A370S972_PSEJE</name>
<protein>
    <submittedName>
        <fullName evidence="1">Uncharacterized protein</fullName>
    </submittedName>
</protein>
<proteinExistence type="predicted"/>
<reference evidence="1 2" key="1">
    <citation type="submission" date="2018-07" db="EMBL/GenBank/DDBJ databases">
        <title>Genome sequencing of rice bacterial endophytes.</title>
        <authorList>
            <person name="Venturi V."/>
        </authorList>
    </citation>
    <scope>NUCLEOTIDE SEQUENCE [LARGE SCALE GENOMIC DNA]</scope>
    <source>
        <strain evidence="1 2">E2333</strain>
    </source>
</reference>
<dbReference type="EMBL" id="QRAV01000014">
    <property type="protein sequence ID" value="RDL16275.1"/>
    <property type="molecule type" value="Genomic_DNA"/>
</dbReference>